<dbReference type="SUPFAM" id="SSF49354">
    <property type="entry name" value="PapD-like"/>
    <property type="match status" value="1"/>
</dbReference>
<dbReference type="EMBL" id="AAZO01006526">
    <property type="status" value="NOT_ANNOTATED_CDS"/>
    <property type="molecule type" value="Genomic_DNA"/>
</dbReference>
<dbReference type="AlphaFoldDB" id="A0A1S4MXW5"/>
<feature type="transmembrane region" description="Helical" evidence="2">
    <location>
        <begin position="169"/>
        <end position="190"/>
    </location>
</feature>
<dbReference type="InterPro" id="IPR036273">
    <property type="entry name" value="CRAL/TRIO_N_dom_sf"/>
</dbReference>
<dbReference type="PROSITE" id="PS50202">
    <property type="entry name" value="MSP"/>
    <property type="match status" value="1"/>
</dbReference>
<dbReference type="EnsemblMetazoa" id="PHUM537350-RA">
    <property type="protein sequence ID" value="PHUM537350-PA"/>
    <property type="gene ID" value="PHUM537350"/>
</dbReference>
<dbReference type="PANTHER" id="PTHR46384:SF1">
    <property type="entry name" value="MOTILE SPERM DOMAIN-CONTAINING PROTEIN 2"/>
    <property type="match status" value="1"/>
</dbReference>
<reference evidence="3" key="1">
    <citation type="submission" date="2020-05" db="UniProtKB">
        <authorList>
            <consortium name="EnsemblMetazoa"/>
        </authorList>
    </citation>
    <scope>IDENTIFICATION</scope>
    <source>
        <strain evidence="3">USDA</strain>
    </source>
</reference>
<dbReference type="Pfam" id="PF00635">
    <property type="entry name" value="Motile_Sperm"/>
    <property type="match status" value="1"/>
</dbReference>
<dbReference type="InterPro" id="IPR008962">
    <property type="entry name" value="PapD-like_sf"/>
</dbReference>
<organism evidence="3 4">
    <name type="scientific">Pediculus humanus subsp. corporis</name>
    <name type="common">Body louse</name>
    <dbReference type="NCBI Taxonomy" id="121224"/>
    <lineage>
        <taxon>Eukaryota</taxon>
        <taxon>Metazoa</taxon>
        <taxon>Ecdysozoa</taxon>
        <taxon>Arthropoda</taxon>
        <taxon>Hexapoda</taxon>
        <taxon>Insecta</taxon>
        <taxon>Pterygota</taxon>
        <taxon>Neoptera</taxon>
        <taxon>Paraneoptera</taxon>
        <taxon>Psocodea</taxon>
        <taxon>Troctomorpha</taxon>
        <taxon>Phthiraptera</taxon>
        <taxon>Anoplura</taxon>
        <taxon>Pediculidae</taxon>
        <taxon>Pediculus</taxon>
    </lineage>
</organism>
<keyword evidence="4" id="KW-1185">Reference proteome</keyword>
<dbReference type="Gene3D" id="2.60.40.10">
    <property type="entry name" value="Immunoglobulins"/>
    <property type="match status" value="1"/>
</dbReference>
<keyword evidence="2" id="KW-0472">Membrane</keyword>
<dbReference type="SUPFAM" id="SSF46938">
    <property type="entry name" value="CRAL/TRIO N-terminal domain"/>
    <property type="match status" value="1"/>
</dbReference>
<dbReference type="Gene3D" id="3.40.525.10">
    <property type="entry name" value="CRAL-TRIO lipid binding domain"/>
    <property type="match status" value="1"/>
</dbReference>
<evidence type="ECO:0000256" key="1">
    <source>
        <dbReference type="SAM" id="MobiDB-lite"/>
    </source>
</evidence>
<dbReference type="InterPro" id="IPR013783">
    <property type="entry name" value="Ig-like_fold"/>
</dbReference>
<dbReference type="Proteomes" id="UP000009046">
    <property type="component" value="Unassembled WGS sequence"/>
</dbReference>
<protein>
    <submittedName>
        <fullName evidence="3">Uncharacterized protein</fullName>
    </submittedName>
</protein>
<dbReference type="GO" id="GO:0140284">
    <property type="term" value="C:endoplasmic reticulum-endosome membrane contact site"/>
    <property type="evidence" value="ECO:0007669"/>
    <property type="project" value="TreeGrafter"/>
</dbReference>
<keyword evidence="2" id="KW-1133">Transmembrane helix</keyword>
<feature type="transmembrane region" description="Helical" evidence="2">
    <location>
        <begin position="455"/>
        <end position="473"/>
    </location>
</feature>
<feature type="region of interest" description="Disordered" evidence="1">
    <location>
        <begin position="262"/>
        <end position="286"/>
    </location>
</feature>
<sequence>MNKNKIDVQDLRSQFFEKLESADSDIFHPADINRVKTDDAYLRRFLMHHDGNLDGALNMLWDACEWRKKFGTNDISEKNVNKEILELGSVFPFGKDKDGKTLLVFKSKHHYKGAFDFEDHKKCLVYWMERLERQENGEMISLFFDMEGAVMANMDMDYTKYIISLFKNYYPYFLNYIIIFEMAWVLNAVFRVIKTLLPPKAVEKMKFVNKSNVKDYVNPDFALKSWGGKDSFTYHFEPEQKSGMSSLSSGDENKKKVHFADTPLKSDQEKSPSSSSMPNSNTGCLTTSDVMMFNNEGSEVTSSILLKNDDTQSISFKIKTTSPEKFRVRPSFGTLAPGANTAVSVVLLPGYLIQSIQRDKFLVMSIPIEHTEMTQQEINDLWKQTGDKEIRQHKIQCMIPQHFLGESGKKNGSVLQLQTIDDPKVVTKLSSDITKLNTYINSLKEELKLIRQQQWIIIFTLMVFMCSFSYMIYFDYLKPTPVGQSCWSDSKNQK</sequence>
<dbReference type="InterPro" id="IPR001251">
    <property type="entry name" value="CRAL-TRIO_dom"/>
</dbReference>
<keyword evidence="2" id="KW-0812">Transmembrane</keyword>
<dbReference type="Pfam" id="PF00650">
    <property type="entry name" value="CRAL_TRIO"/>
    <property type="match status" value="1"/>
</dbReference>
<evidence type="ECO:0000313" key="4">
    <source>
        <dbReference type="Proteomes" id="UP000009046"/>
    </source>
</evidence>
<name>A0A1S4MXW5_PEDHC</name>
<dbReference type="SMART" id="SM00516">
    <property type="entry name" value="SEC14"/>
    <property type="match status" value="1"/>
</dbReference>
<dbReference type="PROSITE" id="PS50191">
    <property type="entry name" value="CRAL_TRIO"/>
    <property type="match status" value="1"/>
</dbReference>
<dbReference type="InterPro" id="IPR036865">
    <property type="entry name" value="CRAL-TRIO_dom_sf"/>
</dbReference>
<dbReference type="InParanoid" id="A0A1S4MXW5"/>
<dbReference type="InterPro" id="IPR053012">
    <property type="entry name" value="ER-organelle_contact"/>
</dbReference>
<dbReference type="CDD" id="cd00170">
    <property type="entry name" value="SEC14"/>
    <property type="match status" value="1"/>
</dbReference>
<proteinExistence type="predicted"/>
<evidence type="ECO:0000256" key="2">
    <source>
        <dbReference type="SAM" id="Phobius"/>
    </source>
</evidence>
<dbReference type="PANTHER" id="PTHR46384">
    <property type="entry name" value="MOTILE SPERM DOMAIN-CONTAINING PROTEIN 2"/>
    <property type="match status" value="1"/>
</dbReference>
<dbReference type="VEuPathDB" id="VectorBase:PHUM537350"/>
<dbReference type="SUPFAM" id="SSF52087">
    <property type="entry name" value="CRAL/TRIO domain"/>
    <property type="match status" value="1"/>
</dbReference>
<accession>A0A1S4MXW5</accession>
<evidence type="ECO:0000313" key="3">
    <source>
        <dbReference type="EnsemblMetazoa" id="PHUM537350-PA"/>
    </source>
</evidence>
<dbReference type="InterPro" id="IPR000535">
    <property type="entry name" value="MSP_dom"/>
</dbReference>
<dbReference type="GO" id="GO:0012505">
    <property type="term" value="C:endomembrane system"/>
    <property type="evidence" value="ECO:0007669"/>
    <property type="project" value="TreeGrafter"/>
</dbReference>
<dbReference type="FunCoup" id="A0A1S4MXW5">
    <property type="interactions" value="1097"/>
</dbReference>
<feature type="compositionally biased region" description="Low complexity" evidence="1">
    <location>
        <begin position="271"/>
        <end position="281"/>
    </location>
</feature>